<evidence type="ECO:0008006" key="3">
    <source>
        <dbReference type="Google" id="ProtNLM"/>
    </source>
</evidence>
<proteinExistence type="predicted"/>
<protein>
    <recommendedName>
        <fullName evidence="3">ATP-binding protein</fullName>
    </recommendedName>
</protein>
<dbReference type="EMBL" id="MAUJ01000012">
    <property type="protein sequence ID" value="OCQ18821.1"/>
    <property type="molecule type" value="Genomic_DNA"/>
</dbReference>
<dbReference type="OrthoDB" id="6190698at2"/>
<dbReference type="SUPFAM" id="SSF52540">
    <property type="entry name" value="P-loop containing nucleoside triphosphate hydrolases"/>
    <property type="match status" value="1"/>
</dbReference>
<dbReference type="Gene3D" id="3.40.50.300">
    <property type="entry name" value="P-loop containing nucleotide triphosphate hydrolases"/>
    <property type="match status" value="1"/>
</dbReference>
<dbReference type="AlphaFoldDB" id="A0A1C0TKG7"/>
<reference evidence="2" key="1">
    <citation type="submission" date="2016-07" db="EMBL/GenBank/DDBJ databases">
        <authorList>
            <person name="Florea S."/>
            <person name="Webb J.S."/>
            <person name="Jaromczyk J."/>
            <person name="Schardl C.L."/>
        </authorList>
    </citation>
    <scope>NUCLEOTIDE SEQUENCE [LARGE SCALE GENOMIC DNA]</scope>
    <source>
        <strain evidence="2">IPB1</strain>
    </source>
</reference>
<dbReference type="InterPro" id="IPR027417">
    <property type="entry name" value="P-loop_NTPase"/>
</dbReference>
<evidence type="ECO:0000313" key="1">
    <source>
        <dbReference type="EMBL" id="OCQ18821.1"/>
    </source>
</evidence>
<name>A0A1C0TKG7_9GAMM</name>
<comment type="caution">
    <text evidence="1">The sequence shown here is derived from an EMBL/GenBank/DDBJ whole genome shotgun (WGS) entry which is preliminary data.</text>
</comment>
<evidence type="ECO:0000313" key="2">
    <source>
        <dbReference type="Proteomes" id="UP000093366"/>
    </source>
</evidence>
<sequence length="1079" mass="122117">MKLIITDNLESNRISVTFSDEQQVISYHIDDFEMPSSKNFTRATSECYGPFLYGEKCEFKGDNTAANIIQFGHKLGDSLLGEQFELNAIREIIEEVGYQHLEIKIVSDDATFHAQLWESIILPGSNYVLSTVAKRFSRVTRSDAAAEESADHWALNVTSALTQEMQAMQSGGQAPEPQNDPLNVLHLIARPENAPFGDIESYMLPRQAFEHCGGRSIAITSCSLDSVESLSNAIAAQAGKVHVVHIDLPIMLDGDTFQIMLNNGQTVAWDTLLQHISQLAPSLLIIEPLTASSEITKHHLTYTANKAMALGMPNVIGFAEKTDVSVAAECLDEVYRKIAQGFELGQAVVESRKTLQQNNSIHRFTEAPLTLQYWPLLVLYSHKDVTFFASPQEFPGPGEGGFATAHLNNLYGFDLQGWRLLQTPWQQTAAHQILNRYQNDGGNNSVLLHGPSGLGKTATAYTLAFTALKNHSVENVFYFDYLVHNYSLEDVKHMVTSVVKFEEGAAKNLFIFDHVSLSSNNTQLHALLEYLEQYQQYSLVISSSSCVSNEAFSQLEQFECVKARPLSDRQFKHWFALQNCTDSFTEYFLEPTRLHKDVNHNLWLIARLNAWSQGCASHYEVESLVNSIDFTSTLSVEEQYLSYQWNSLEPASQKLLQCLANEHNLILDMLQVSADGSGKDSAYHALCKHLDIPHQPFATHLNNWLERGFVDTQPLGRMLTARAKYWLNNDLSGPESAVLPKVIPVYSQWICEALNMVSKHVSAKENQQLMRYLINERGSWAKHMEVLWTNRDLAEFIQVKQSFDAILHKVGLAEESYLWCKKLIDESPELFPTDEYSDQQTYIWLSVLLSAMKGTEGTLELSEEFVQAWGQWIKEATAVSPLFSIVCRVLEVECHRQQQWEQFVSVFSIAMAHYQEEKLWADFVHTAKVVSSCYFKMGDVTRSREVEDAVLALVPFNEAPADFKTNAYIDIAANRIIREEYDCAQGLLDEVANSNASDRYTALIEGLQSDIHYATQQYEKALPYFCKLWERQHLMGQHERMQDDALQQRLHSISEAIGHDKFTALSRQYLAQDTPTPTF</sequence>
<accession>A0A1C0TKG7</accession>
<organism evidence="1 2">
    <name type="scientific">Pseudoalteromonas luteoviolacea</name>
    <dbReference type="NCBI Taxonomy" id="43657"/>
    <lineage>
        <taxon>Bacteria</taxon>
        <taxon>Pseudomonadati</taxon>
        <taxon>Pseudomonadota</taxon>
        <taxon>Gammaproteobacteria</taxon>
        <taxon>Alteromonadales</taxon>
        <taxon>Pseudoalteromonadaceae</taxon>
        <taxon>Pseudoalteromonas</taxon>
    </lineage>
</organism>
<dbReference type="Proteomes" id="UP000093366">
    <property type="component" value="Unassembled WGS sequence"/>
</dbReference>
<dbReference type="RefSeq" id="WP_065792701.1">
    <property type="nucleotide sequence ID" value="NZ_MAUJ01000012.1"/>
</dbReference>
<dbReference type="CDD" id="cd00009">
    <property type="entry name" value="AAA"/>
    <property type="match status" value="1"/>
</dbReference>
<gene>
    <name evidence="1" type="ORF">A7985_22660</name>
</gene>